<dbReference type="AlphaFoldDB" id="A0A4Y5P490"/>
<keyword evidence="8 15" id="KW-1278">Translocase</keyword>
<dbReference type="EC" id="7.1.1.2" evidence="3 15"/>
<dbReference type="InterPro" id="IPR050269">
    <property type="entry name" value="ComplexI_Subunit6"/>
</dbReference>
<comment type="subcellular location">
    <subcellularLocation>
        <location evidence="1 15">Mitochondrion membrane</location>
        <topology evidence="1 15">Multi-pass membrane protein</topology>
    </subcellularLocation>
</comment>
<gene>
    <name evidence="16" type="primary">nad6</name>
</gene>
<reference evidence="16" key="1">
    <citation type="journal article" date="2019" name="Ecol. Evol.">
        <title>North-facing slopes and elevation shape asymmetric genetic structure in the range-restricted salamander Plethodon shenandoah.</title>
        <authorList>
            <person name="Mulder K.P."/>
            <person name="Cortes-Rodriguez N."/>
            <person name="Campbell Grant E.H."/>
            <person name="Brand A."/>
            <person name="Fleischer R.C."/>
        </authorList>
    </citation>
    <scope>NUCLEOTIDE SEQUENCE</scope>
</reference>
<evidence type="ECO:0000256" key="7">
    <source>
        <dbReference type="ARBA" id="ARBA00022692"/>
    </source>
</evidence>
<evidence type="ECO:0000256" key="13">
    <source>
        <dbReference type="ARBA" id="ARBA00023136"/>
    </source>
</evidence>
<name>A0A4Y5P490_9SALA</name>
<keyword evidence="7 15" id="KW-0812">Transmembrane</keyword>
<feature type="transmembrane region" description="Helical" evidence="15">
    <location>
        <begin position="25"/>
        <end position="44"/>
    </location>
</feature>
<organism evidence="16">
    <name type="scientific">Plethodon shenandoah</name>
    <name type="common">Shenandoah salamander</name>
    <dbReference type="NCBI Taxonomy" id="141978"/>
    <lineage>
        <taxon>Eukaryota</taxon>
        <taxon>Metazoa</taxon>
        <taxon>Chordata</taxon>
        <taxon>Craniata</taxon>
        <taxon>Vertebrata</taxon>
        <taxon>Euteleostomi</taxon>
        <taxon>Amphibia</taxon>
        <taxon>Batrachia</taxon>
        <taxon>Caudata</taxon>
        <taxon>Salamandroidea</taxon>
        <taxon>Plethodontidae</taxon>
        <taxon>Plethodontinae</taxon>
        <taxon>Plethodon</taxon>
    </lineage>
</organism>
<keyword evidence="12 15" id="KW-0496">Mitochondrion</keyword>
<evidence type="ECO:0000313" key="16">
    <source>
        <dbReference type="EMBL" id="QCW58067.1"/>
    </source>
</evidence>
<keyword evidence="11 15" id="KW-0520">NAD</keyword>
<keyword evidence="10 15" id="KW-1133">Transmembrane helix</keyword>
<evidence type="ECO:0000256" key="3">
    <source>
        <dbReference type="ARBA" id="ARBA00012944"/>
    </source>
</evidence>
<feature type="transmembrane region" description="Helical" evidence="15">
    <location>
        <begin position="141"/>
        <end position="165"/>
    </location>
</feature>
<protein>
    <recommendedName>
        <fullName evidence="4 15">NADH-ubiquinone oxidoreductase chain 6</fullName>
        <ecNumber evidence="3 15">7.1.1.2</ecNumber>
    </recommendedName>
</protein>
<comment type="function">
    <text evidence="15">Core subunit of the mitochondrial membrane respiratory chain NADH dehydrogenase (Complex I) which catalyzes electron transfer from NADH through the respiratory chain, using ubiquinone as an electron acceptor. Essential for the catalytic activity and assembly of complex I.</text>
</comment>
<sequence>MAYVSFLALVGLVVGFIVMASNSSPYFAALGLVVGAVFGCWILINVGISFLSLVLVLVYLGGMLVVFAYSASLAAEPYPEVRISGLMLMYIIMMMLVMSFIFILVCDVNIFEGLFSGVEGGWGMVGQDTSGVSLMYNLGKVMLIISGWALLLTLFVVLGVTWGVYCGSLRAV</sequence>
<keyword evidence="15" id="KW-0830">Ubiquinone</keyword>
<keyword evidence="6 15" id="KW-0679">Respiratory chain</keyword>
<dbReference type="PANTHER" id="PTHR11435:SF1">
    <property type="entry name" value="NADH-UBIQUINONE OXIDOREDUCTASE CHAIN 6"/>
    <property type="match status" value="1"/>
</dbReference>
<dbReference type="PANTHER" id="PTHR11435">
    <property type="entry name" value="NADH UBIQUINONE OXIDOREDUCTASE SUBUNIT ND6"/>
    <property type="match status" value="1"/>
</dbReference>
<geneLocation type="mitochondrion" evidence="16"/>
<evidence type="ECO:0000256" key="14">
    <source>
        <dbReference type="ARBA" id="ARBA00049551"/>
    </source>
</evidence>
<comment type="similarity">
    <text evidence="2 15">Belongs to the complex I subunit 6 family.</text>
</comment>
<keyword evidence="13 15" id="KW-0472">Membrane</keyword>
<dbReference type="Pfam" id="PF00499">
    <property type="entry name" value="Oxidored_q3"/>
    <property type="match status" value="1"/>
</dbReference>
<evidence type="ECO:0000256" key="1">
    <source>
        <dbReference type="ARBA" id="ARBA00004225"/>
    </source>
</evidence>
<dbReference type="InterPro" id="IPR001457">
    <property type="entry name" value="NADH_UbQ/plastoQ_OxRdtase_su6"/>
</dbReference>
<evidence type="ECO:0000256" key="2">
    <source>
        <dbReference type="ARBA" id="ARBA00005698"/>
    </source>
</evidence>
<dbReference type="EMBL" id="MK493177">
    <property type="protein sequence ID" value="QCW58067.1"/>
    <property type="molecule type" value="Genomic_DNA"/>
</dbReference>
<evidence type="ECO:0000256" key="11">
    <source>
        <dbReference type="ARBA" id="ARBA00023027"/>
    </source>
</evidence>
<evidence type="ECO:0000256" key="10">
    <source>
        <dbReference type="ARBA" id="ARBA00022989"/>
    </source>
</evidence>
<accession>A0A4Y5P490</accession>
<comment type="catalytic activity">
    <reaction evidence="14 15">
        <text>a ubiquinone + NADH + 5 H(+)(in) = a ubiquinol + NAD(+) + 4 H(+)(out)</text>
        <dbReference type="Rhea" id="RHEA:29091"/>
        <dbReference type="Rhea" id="RHEA-COMP:9565"/>
        <dbReference type="Rhea" id="RHEA-COMP:9566"/>
        <dbReference type="ChEBI" id="CHEBI:15378"/>
        <dbReference type="ChEBI" id="CHEBI:16389"/>
        <dbReference type="ChEBI" id="CHEBI:17976"/>
        <dbReference type="ChEBI" id="CHEBI:57540"/>
        <dbReference type="ChEBI" id="CHEBI:57945"/>
        <dbReference type="EC" id="7.1.1.2"/>
    </reaction>
</comment>
<evidence type="ECO:0000256" key="5">
    <source>
        <dbReference type="ARBA" id="ARBA00022448"/>
    </source>
</evidence>
<evidence type="ECO:0000256" key="9">
    <source>
        <dbReference type="ARBA" id="ARBA00022982"/>
    </source>
</evidence>
<proteinExistence type="inferred from homology"/>
<evidence type="ECO:0000256" key="6">
    <source>
        <dbReference type="ARBA" id="ARBA00022660"/>
    </source>
</evidence>
<dbReference type="GO" id="GO:0008137">
    <property type="term" value="F:NADH dehydrogenase (ubiquinone) activity"/>
    <property type="evidence" value="ECO:0007669"/>
    <property type="project" value="UniProtKB-UniRule"/>
</dbReference>
<feature type="transmembrane region" description="Helical" evidence="15">
    <location>
        <begin position="51"/>
        <end position="71"/>
    </location>
</feature>
<evidence type="ECO:0000256" key="8">
    <source>
        <dbReference type="ARBA" id="ARBA00022967"/>
    </source>
</evidence>
<evidence type="ECO:0000256" key="4">
    <source>
        <dbReference type="ARBA" id="ARBA00021095"/>
    </source>
</evidence>
<dbReference type="GO" id="GO:0031966">
    <property type="term" value="C:mitochondrial membrane"/>
    <property type="evidence" value="ECO:0007669"/>
    <property type="project" value="UniProtKB-SubCell"/>
</dbReference>
<keyword evidence="9 15" id="KW-0249">Electron transport</keyword>
<evidence type="ECO:0000256" key="15">
    <source>
        <dbReference type="RuleBase" id="RU004430"/>
    </source>
</evidence>
<evidence type="ECO:0000256" key="12">
    <source>
        <dbReference type="ARBA" id="ARBA00023128"/>
    </source>
</evidence>
<keyword evidence="5 15" id="KW-0813">Transport</keyword>
<feature type="transmembrane region" description="Helical" evidence="15">
    <location>
        <begin position="83"/>
        <end position="106"/>
    </location>
</feature>